<evidence type="ECO:0000313" key="2">
    <source>
        <dbReference type="Proteomes" id="UP001480595"/>
    </source>
</evidence>
<protein>
    <submittedName>
        <fullName evidence="1">Uncharacterized protein</fullName>
    </submittedName>
</protein>
<dbReference type="EMBL" id="JAQQWL010000006">
    <property type="protein sequence ID" value="KAK8070120.1"/>
    <property type="molecule type" value="Genomic_DNA"/>
</dbReference>
<dbReference type="Proteomes" id="UP001480595">
    <property type="component" value="Unassembled WGS sequence"/>
</dbReference>
<accession>A0ABR1VFX4</accession>
<sequence>MDAERQRPLGEGTLERLVQVSPSGIRFPHFRHKRPDRVDGGLVLENSAPTPHPETLFAGLGDLEGPKCGPRAYLANVGEPAEVEGGVNLLMGAHETLREAQRLADVVD</sequence>
<dbReference type="GeneID" id="92091208"/>
<evidence type="ECO:0000313" key="1">
    <source>
        <dbReference type="EMBL" id="KAK8070120.1"/>
    </source>
</evidence>
<reference evidence="1 2" key="1">
    <citation type="submission" date="2023-01" db="EMBL/GenBank/DDBJ databases">
        <title>Analysis of 21 Apiospora genomes using comparative genomics revels a genus with tremendous synthesis potential of carbohydrate active enzymes and secondary metabolites.</title>
        <authorList>
            <person name="Sorensen T."/>
        </authorList>
    </citation>
    <scope>NUCLEOTIDE SEQUENCE [LARGE SCALE GENOMIC DNA]</scope>
    <source>
        <strain evidence="1 2">CBS 135458</strain>
    </source>
</reference>
<keyword evidence="2" id="KW-1185">Reference proteome</keyword>
<dbReference type="RefSeq" id="XP_066717414.1">
    <property type="nucleotide sequence ID" value="XM_066858145.1"/>
</dbReference>
<name>A0ABR1VFX4_9PEZI</name>
<organism evidence="1 2">
    <name type="scientific">Apiospora phragmitis</name>
    <dbReference type="NCBI Taxonomy" id="2905665"/>
    <lineage>
        <taxon>Eukaryota</taxon>
        <taxon>Fungi</taxon>
        <taxon>Dikarya</taxon>
        <taxon>Ascomycota</taxon>
        <taxon>Pezizomycotina</taxon>
        <taxon>Sordariomycetes</taxon>
        <taxon>Xylariomycetidae</taxon>
        <taxon>Amphisphaeriales</taxon>
        <taxon>Apiosporaceae</taxon>
        <taxon>Apiospora</taxon>
    </lineage>
</organism>
<proteinExistence type="predicted"/>
<comment type="caution">
    <text evidence="1">The sequence shown here is derived from an EMBL/GenBank/DDBJ whole genome shotgun (WGS) entry which is preliminary data.</text>
</comment>
<gene>
    <name evidence="1" type="ORF">PG994_006736</name>
</gene>